<dbReference type="EMBL" id="SLVM01000015">
    <property type="protein sequence ID" value="TCM82697.1"/>
    <property type="molecule type" value="Genomic_DNA"/>
</dbReference>
<dbReference type="AlphaFoldDB" id="A0A4R1YSR5"/>
<name>A0A4R1YSR5_9RHOB</name>
<dbReference type="CDD" id="cd09281">
    <property type="entry name" value="UPF0066"/>
    <property type="match status" value="1"/>
</dbReference>
<dbReference type="GO" id="GO:0032259">
    <property type="term" value="P:methylation"/>
    <property type="evidence" value="ECO:0007669"/>
    <property type="project" value="UniProtKB-KW"/>
</dbReference>
<dbReference type="PROSITE" id="PS51668">
    <property type="entry name" value="TSAA_2"/>
    <property type="match status" value="1"/>
</dbReference>
<evidence type="ECO:0000259" key="3">
    <source>
        <dbReference type="PROSITE" id="PS51668"/>
    </source>
</evidence>
<comment type="caution">
    <text evidence="4">The sequence shown here is derived from an EMBL/GenBank/DDBJ whole genome shotgun (WGS) entry which is preliminary data.</text>
</comment>
<dbReference type="PANTHER" id="PTHR12818">
    <property type="entry name" value="TRNA (ADENINE(37)-N6)-METHYLTRANSFERASE"/>
    <property type="match status" value="1"/>
</dbReference>
<dbReference type="SUPFAM" id="SSF118196">
    <property type="entry name" value="YaeB-like"/>
    <property type="match status" value="1"/>
</dbReference>
<dbReference type="OrthoDB" id="9804309at2"/>
<evidence type="ECO:0000313" key="5">
    <source>
        <dbReference type="Proteomes" id="UP000295277"/>
    </source>
</evidence>
<dbReference type="InterPro" id="IPR036413">
    <property type="entry name" value="YaeB-like_sf"/>
</dbReference>
<protein>
    <submittedName>
        <fullName evidence="4">tRNA-Thr(GGU) m(6)t(6)A37 methyltransferase TsaA</fullName>
    </submittedName>
</protein>
<evidence type="ECO:0000256" key="1">
    <source>
        <dbReference type="ARBA" id="ARBA00022691"/>
    </source>
</evidence>
<dbReference type="RefSeq" id="WP_132695550.1">
    <property type="nucleotide sequence ID" value="NZ_SLVM01000015.1"/>
</dbReference>
<reference evidence="4 5" key="1">
    <citation type="submission" date="2019-03" db="EMBL/GenBank/DDBJ databases">
        <title>Genomic Encyclopedia of Type Strains, Phase IV (KMG-IV): sequencing the most valuable type-strain genomes for metagenomic binning, comparative biology and taxonomic classification.</title>
        <authorList>
            <person name="Goeker M."/>
        </authorList>
    </citation>
    <scope>NUCLEOTIDE SEQUENCE [LARGE SCALE GENOMIC DNA]</scope>
    <source>
        <strain evidence="4 5">DSM 21153</strain>
    </source>
</reference>
<feature type="domain" description="TsaA-like" evidence="3">
    <location>
        <begin position="25"/>
        <end position="156"/>
    </location>
</feature>
<accession>A0A4R1YSR5</accession>
<proteinExistence type="inferred from homology"/>
<dbReference type="InterPro" id="IPR040372">
    <property type="entry name" value="YaeB-like"/>
</dbReference>
<organism evidence="4 5">
    <name type="scientific">Rhodovulum steppense</name>
    <dbReference type="NCBI Taxonomy" id="540251"/>
    <lineage>
        <taxon>Bacteria</taxon>
        <taxon>Pseudomonadati</taxon>
        <taxon>Pseudomonadota</taxon>
        <taxon>Alphaproteobacteria</taxon>
        <taxon>Rhodobacterales</taxon>
        <taxon>Paracoccaceae</taxon>
        <taxon>Rhodovulum</taxon>
    </lineage>
</organism>
<gene>
    <name evidence="4" type="ORF">EV216_11561</name>
</gene>
<dbReference type="NCBIfam" id="TIGR00104">
    <property type="entry name" value="tRNA_TsaA"/>
    <property type="match status" value="1"/>
</dbReference>
<keyword evidence="5" id="KW-1185">Reference proteome</keyword>
<keyword evidence="1" id="KW-0949">S-adenosyl-L-methionine</keyword>
<dbReference type="PANTHER" id="PTHR12818:SF0">
    <property type="entry name" value="TRNA (ADENINE(37)-N6)-METHYLTRANSFERASE"/>
    <property type="match status" value="1"/>
</dbReference>
<dbReference type="InterPro" id="IPR023370">
    <property type="entry name" value="TrmO-like_N"/>
</dbReference>
<evidence type="ECO:0000256" key="2">
    <source>
        <dbReference type="ARBA" id="ARBA00033753"/>
    </source>
</evidence>
<keyword evidence="4" id="KW-0489">Methyltransferase</keyword>
<evidence type="ECO:0000313" key="4">
    <source>
        <dbReference type="EMBL" id="TCM82697.1"/>
    </source>
</evidence>
<sequence length="156" mass="17180">MEGTKATIRAGEIFVPIPRQADALVWFIGRLRTPWQTARDCPRQGDPVAGPVCRIEIAPHWAEALAGIETRDRLQLLYWMDGARRDLVRQSPRNDGTTIGTFAMRSPNRPNPVASSVVTLLGREGNVLTVRGLDCVDGTPLIDLKPDYGGQPCPNH</sequence>
<comment type="similarity">
    <text evidence="2">Belongs to the tRNA methyltransferase O family.</text>
</comment>
<keyword evidence="4" id="KW-0808">Transferase</keyword>
<dbReference type="GO" id="GO:0008168">
    <property type="term" value="F:methyltransferase activity"/>
    <property type="evidence" value="ECO:0007669"/>
    <property type="project" value="UniProtKB-KW"/>
</dbReference>
<dbReference type="Proteomes" id="UP000295277">
    <property type="component" value="Unassembled WGS sequence"/>
</dbReference>
<dbReference type="Gene3D" id="2.40.30.70">
    <property type="entry name" value="YaeB-like"/>
    <property type="match status" value="1"/>
</dbReference>
<dbReference type="Pfam" id="PF01980">
    <property type="entry name" value="TrmO_N"/>
    <property type="match status" value="1"/>
</dbReference>
<dbReference type="InterPro" id="IPR036414">
    <property type="entry name" value="YaeB_N_sf"/>
</dbReference>